<evidence type="ECO:0000256" key="1">
    <source>
        <dbReference type="SAM" id="Phobius"/>
    </source>
</evidence>
<dbReference type="InterPro" id="IPR050879">
    <property type="entry name" value="Acyltransferase_3"/>
</dbReference>
<dbReference type="InterPro" id="IPR002656">
    <property type="entry name" value="Acyl_transf_3_dom"/>
</dbReference>
<feature type="transmembrane region" description="Helical" evidence="1">
    <location>
        <begin position="302"/>
        <end position="322"/>
    </location>
</feature>
<dbReference type="AlphaFoldDB" id="A0AAU3GQT5"/>
<dbReference type="GO" id="GO:0016747">
    <property type="term" value="F:acyltransferase activity, transferring groups other than amino-acyl groups"/>
    <property type="evidence" value="ECO:0007669"/>
    <property type="project" value="InterPro"/>
</dbReference>
<feature type="transmembrane region" description="Helical" evidence="1">
    <location>
        <begin position="100"/>
        <end position="129"/>
    </location>
</feature>
<keyword evidence="3" id="KW-0808">Transferase</keyword>
<keyword evidence="1" id="KW-0812">Transmembrane</keyword>
<keyword evidence="3" id="KW-0012">Acyltransferase</keyword>
<proteinExistence type="predicted"/>
<feature type="transmembrane region" description="Helical" evidence="1">
    <location>
        <begin position="271"/>
        <end position="290"/>
    </location>
</feature>
<protein>
    <submittedName>
        <fullName evidence="3">Acyltransferase</fullName>
    </submittedName>
</protein>
<feature type="transmembrane region" description="Helical" evidence="1">
    <location>
        <begin position="21"/>
        <end position="42"/>
    </location>
</feature>
<evidence type="ECO:0000259" key="2">
    <source>
        <dbReference type="Pfam" id="PF01757"/>
    </source>
</evidence>
<gene>
    <name evidence="3" type="ORF">OG626_11155</name>
</gene>
<feature type="transmembrane region" description="Helical" evidence="1">
    <location>
        <begin position="149"/>
        <end position="167"/>
    </location>
</feature>
<feature type="domain" description="Acyltransferase 3" evidence="2">
    <location>
        <begin position="19"/>
        <end position="357"/>
    </location>
</feature>
<dbReference type="EMBL" id="CP109535">
    <property type="protein sequence ID" value="WTY95410.1"/>
    <property type="molecule type" value="Genomic_DNA"/>
</dbReference>
<name>A0AAU3GQT5_9ACTN</name>
<reference evidence="3" key="1">
    <citation type="submission" date="2022-10" db="EMBL/GenBank/DDBJ databases">
        <title>The complete genomes of actinobacterial strains from the NBC collection.</title>
        <authorList>
            <person name="Joergensen T.S."/>
            <person name="Alvarez Arevalo M."/>
            <person name="Sterndorff E.B."/>
            <person name="Faurdal D."/>
            <person name="Vuksanovic O."/>
            <person name="Mourched A.-S."/>
            <person name="Charusanti P."/>
            <person name="Shaw S."/>
            <person name="Blin K."/>
            <person name="Weber T."/>
        </authorList>
    </citation>
    <scope>NUCLEOTIDE SEQUENCE</scope>
    <source>
        <strain evidence="3">NBC_01401</strain>
    </source>
</reference>
<dbReference type="GO" id="GO:0009103">
    <property type="term" value="P:lipopolysaccharide biosynthetic process"/>
    <property type="evidence" value="ECO:0007669"/>
    <property type="project" value="TreeGrafter"/>
</dbReference>
<keyword evidence="1" id="KW-1133">Transmembrane helix</keyword>
<dbReference type="PANTHER" id="PTHR23028">
    <property type="entry name" value="ACETYLTRANSFERASE"/>
    <property type="match status" value="1"/>
</dbReference>
<sequence length="402" mass="44380">MPASDVRPAVGGRESRLSSLTGLRFIAAFLVLLSHAGGFPLSGSTATGKEAAPYIFDLGNKGVSFFFILSGFVLTWVARPGDTRMRFWRRRLVKVFPNHLVVLAATVALMVYAGIAVTASNTVPSLFLVQTWIPDVNVIQGPGMNTPSWSLACELLFYLAFPWLLLLVRRIRPERLWRWAGIVTLAIIAVPLAAQLLPAEPLMQFDPISWWQYWFVYYFPGTRLLEFVLGMVVARIVLDNRWIRLRLGGALLIAAGAFVAAAFLPGEYGRVAPTALPLALVIAAAATADVQGRSTALSGRVMVWLGEVSYAFYIVHFLVVSYGPIGTAYPEYWGQVWTLPEIVGQVALTFAISLFLAWLLHIFVEEPAMRRWSRPAVDTAPLETTERAHVPPVPVSQDAVRE</sequence>
<dbReference type="GO" id="GO:0016020">
    <property type="term" value="C:membrane"/>
    <property type="evidence" value="ECO:0007669"/>
    <property type="project" value="TreeGrafter"/>
</dbReference>
<organism evidence="3">
    <name type="scientific">Streptomyces sp. NBC_01401</name>
    <dbReference type="NCBI Taxonomy" id="2903854"/>
    <lineage>
        <taxon>Bacteria</taxon>
        <taxon>Bacillati</taxon>
        <taxon>Actinomycetota</taxon>
        <taxon>Actinomycetes</taxon>
        <taxon>Kitasatosporales</taxon>
        <taxon>Streptomycetaceae</taxon>
        <taxon>Streptomyces</taxon>
    </lineage>
</organism>
<feature type="transmembrane region" description="Helical" evidence="1">
    <location>
        <begin position="179"/>
        <end position="197"/>
    </location>
</feature>
<dbReference type="PANTHER" id="PTHR23028:SF53">
    <property type="entry name" value="ACYL_TRANSF_3 DOMAIN-CONTAINING PROTEIN"/>
    <property type="match status" value="1"/>
</dbReference>
<feature type="transmembrane region" description="Helical" evidence="1">
    <location>
        <begin position="245"/>
        <end position="265"/>
    </location>
</feature>
<evidence type="ECO:0000313" key="3">
    <source>
        <dbReference type="EMBL" id="WTY95410.1"/>
    </source>
</evidence>
<feature type="transmembrane region" description="Helical" evidence="1">
    <location>
        <begin position="62"/>
        <end position="79"/>
    </location>
</feature>
<dbReference type="Pfam" id="PF01757">
    <property type="entry name" value="Acyl_transf_3"/>
    <property type="match status" value="1"/>
</dbReference>
<feature type="transmembrane region" description="Helical" evidence="1">
    <location>
        <begin position="217"/>
        <end position="238"/>
    </location>
</feature>
<keyword evidence="1" id="KW-0472">Membrane</keyword>
<feature type="transmembrane region" description="Helical" evidence="1">
    <location>
        <begin position="342"/>
        <end position="364"/>
    </location>
</feature>
<accession>A0AAU3GQT5</accession>